<dbReference type="InterPro" id="IPR005399">
    <property type="entry name" value="K_chnl_volt-dep_bsu_KCNAB-rel"/>
</dbReference>
<evidence type="ECO:0000256" key="2">
    <source>
        <dbReference type="ARBA" id="ARBA00022857"/>
    </source>
</evidence>
<protein>
    <submittedName>
        <fullName evidence="5">Aldo/keto reductase</fullName>
    </submittedName>
</protein>
<name>A0A855X4K5_9BACT</name>
<proteinExistence type="inferred from homology"/>
<evidence type="ECO:0000256" key="1">
    <source>
        <dbReference type="ARBA" id="ARBA00006515"/>
    </source>
</evidence>
<evidence type="ECO:0000313" key="6">
    <source>
        <dbReference type="Proteomes" id="UP000250918"/>
    </source>
</evidence>
<dbReference type="InterPro" id="IPR023210">
    <property type="entry name" value="NADP_OxRdtase_dom"/>
</dbReference>
<dbReference type="InterPro" id="IPR036812">
    <property type="entry name" value="NAD(P)_OxRdtase_dom_sf"/>
</dbReference>
<dbReference type="PANTHER" id="PTHR43150:SF2">
    <property type="entry name" value="HYPERKINETIC, ISOFORM M"/>
    <property type="match status" value="1"/>
</dbReference>
<accession>A0A855X4K5</accession>
<comment type="similarity">
    <text evidence="1">Belongs to the shaker potassium channel beta subunit family.</text>
</comment>
<dbReference type="SUPFAM" id="SSF51430">
    <property type="entry name" value="NAD(P)-linked oxidoreductase"/>
    <property type="match status" value="1"/>
</dbReference>
<dbReference type="Gene3D" id="3.20.20.100">
    <property type="entry name" value="NADP-dependent oxidoreductase domain"/>
    <property type="match status" value="1"/>
</dbReference>
<dbReference type="EMBL" id="PQAP01000148">
    <property type="protein sequence ID" value="PWB70309.1"/>
    <property type="molecule type" value="Genomic_DNA"/>
</dbReference>
<dbReference type="GO" id="GO:0016491">
    <property type="term" value="F:oxidoreductase activity"/>
    <property type="evidence" value="ECO:0007669"/>
    <property type="project" value="UniProtKB-KW"/>
</dbReference>
<feature type="domain" description="NADP-dependent oxidoreductase" evidence="4">
    <location>
        <begin position="2"/>
        <end position="247"/>
    </location>
</feature>
<evidence type="ECO:0000313" key="5">
    <source>
        <dbReference type="EMBL" id="PWB70309.1"/>
    </source>
</evidence>
<dbReference type="AlphaFoldDB" id="A0A855X4K5"/>
<keyword evidence="2" id="KW-0521">NADP</keyword>
<reference evidence="5 6" key="1">
    <citation type="journal article" date="2018" name="ISME J.">
        <title>A methanotrophic archaeon couples anaerobic oxidation of methane to Fe(III) reduction.</title>
        <authorList>
            <person name="Cai C."/>
            <person name="Leu A.O."/>
            <person name="Xie G.J."/>
            <person name="Guo J."/>
            <person name="Feng Y."/>
            <person name="Zhao J.X."/>
            <person name="Tyson G.W."/>
            <person name="Yuan Z."/>
            <person name="Hu S."/>
        </authorList>
    </citation>
    <scope>NUCLEOTIDE SEQUENCE [LARGE SCALE GENOMIC DNA]</scope>
    <source>
        <strain evidence="5">FeB_12</strain>
    </source>
</reference>
<evidence type="ECO:0000256" key="3">
    <source>
        <dbReference type="ARBA" id="ARBA00023002"/>
    </source>
</evidence>
<gene>
    <name evidence="5" type="ORF">C3F09_09200</name>
</gene>
<dbReference type="Proteomes" id="UP000250918">
    <property type="component" value="Unassembled WGS sequence"/>
</dbReference>
<sequence length="256" mass="28627">VVGAAIKGMNRSDLVISSKLFWPMSENVNDRGLSRKHIMESIEKSLKRIGIEYLDIYFCHRWDAETEVEEIVRAMDDLVHQGKVLYWGTSVWSAAQIEQTIGVANSTHCYRPSVEQPRYNMIDRHIETEILPACERNGMGLTVWSPLAQGLLTGKYNDGMPSGSRAATTNWLKRDLNEENIDKVRKLSALAGELGITVGQMALAWILRLPQISCVLTGATDPKQVEENMKATEIRLDAGMLERIEAILGNDPAAQM</sequence>
<dbReference type="Pfam" id="PF00248">
    <property type="entry name" value="Aldo_ket_red"/>
    <property type="match status" value="1"/>
</dbReference>
<dbReference type="PANTHER" id="PTHR43150">
    <property type="entry name" value="HYPERKINETIC, ISOFORM M"/>
    <property type="match status" value="1"/>
</dbReference>
<organism evidence="5 6">
    <name type="scientific">candidate division GN15 bacterium</name>
    <dbReference type="NCBI Taxonomy" id="2072418"/>
    <lineage>
        <taxon>Bacteria</taxon>
        <taxon>candidate division GN15</taxon>
    </lineage>
</organism>
<feature type="non-terminal residue" evidence="5">
    <location>
        <position position="1"/>
    </location>
</feature>
<keyword evidence="3" id="KW-0560">Oxidoreductase</keyword>
<evidence type="ECO:0000259" key="4">
    <source>
        <dbReference type="Pfam" id="PF00248"/>
    </source>
</evidence>
<comment type="caution">
    <text evidence="5">The sequence shown here is derived from an EMBL/GenBank/DDBJ whole genome shotgun (WGS) entry which is preliminary data.</text>
</comment>